<evidence type="ECO:0000256" key="7">
    <source>
        <dbReference type="ARBA" id="ARBA00022827"/>
    </source>
</evidence>
<keyword evidence="5 11" id="KW-0285">Flavoprotein</keyword>
<dbReference type="PIRSF" id="PIRSF001456">
    <property type="entry name" value="Chorismate_synth"/>
    <property type="match status" value="1"/>
</dbReference>
<sequence length="365" mass="39248">MAGSSFGTIFRITTWGESHGPSIGVVVDGCPAGLFLSEEDIQMQLNRRRPGQSRYSTPRNEADRVHILSGIFEGRTTGTPIAMEVINETQRSKDYSKIANSYRPGHADYTFDQKYGFRDYRGGGRSSGRETIGRVAGGAVAMKLLEQLGISITAYASSIGPVTANTFCPEEIDNNPFHLPDAKAAAMAQEYVDRMMEEKESSGGVIECRIMGVPAGLGDPVFEKLDANLSKALVSIGAVKGIEIGDGFAAAHAVGSENNDSFYINEDGNTAKKTNHAGGILGGISDGDTIIVRAAVKPTPSIFRPQQTISRNKEPMELTIKGRHDPLIVPRAVVVVEAMCALTIADSLLLNMTAQMDGVLRFYNK</sequence>
<feature type="binding site" evidence="11">
    <location>
        <position position="323"/>
    </location>
    <ligand>
        <name>FMN</name>
        <dbReference type="ChEBI" id="CHEBI:58210"/>
    </ligand>
</feature>
<feature type="binding site" evidence="11">
    <location>
        <position position="54"/>
    </location>
    <ligand>
        <name>NADP(+)</name>
        <dbReference type="ChEBI" id="CHEBI:58349"/>
    </ligand>
</feature>
<evidence type="ECO:0000256" key="10">
    <source>
        <dbReference type="ARBA" id="ARBA00023239"/>
    </source>
</evidence>
<dbReference type="Proteomes" id="UP001198200">
    <property type="component" value="Unassembled WGS sequence"/>
</dbReference>
<protein>
    <recommendedName>
        <fullName evidence="3 11">Chorismate synthase</fullName>
        <shortName evidence="11">CS</shortName>
        <ecNumber evidence="3 11">4.2.3.5</ecNumber>
    </recommendedName>
    <alternativeName>
        <fullName evidence="11">5-enolpyruvylshikimate-3-phosphate phospholyase</fullName>
    </alternativeName>
</protein>
<dbReference type="GO" id="GO:0008652">
    <property type="term" value="P:amino acid biosynthetic process"/>
    <property type="evidence" value="ECO:0007669"/>
    <property type="project" value="UniProtKB-KW"/>
</dbReference>
<evidence type="ECO:0000256" key="1">
    <source>
        <dbReference type="ARBA" id="ARBA00005044"/>
    </source>
</evidence>
<keyword evidence="7 11" id="KW-0274">FAD</keyword>
<feature type="binding site" evidence="11">
    <location>
        <position position="282"/>
    </location>
    <ligand>
        <name>FMN</name>
        <dbReference type="ChEBI" id="CHEBI:58210"/>
    </ligand>
</feature>
<dbReference type="InterPro" id="IPR020541">
    <property type="entry name" value="Chorismate_synthase_CS"/>
</dbReference>
<dbReference type="AlphaFoldDB" id="A0AAE3E0S5"/>
<dbReference type="EMBL" id="JAJEQN010000001">
    <property type="protein sequence ID" value="MCC2220098.1"/>
    <property type="molecule type" value="Genomic_DNA"/>
</dbReference>
<evidence type="ECO:0000256" key="4">
    <source>
        <dbReference type="ARBA" id="ARBA00022605"/>
    </source>
</evidence>
<feature type="binding site" evidence="11">
    <location>
        <begin position="125"/>
        <end position="127"/>
    </location>
    <ligand>
        <name>FMN</name>
        <dbReference type="ChEBI" id="CHEBI:58210"/>
    </ligand>
</feature>
<dbReference type="NCBIfam" id="TIGR00033">
    <property type="entry name" value="aroC"/>
    <property type="match status" value="1"/>
</dbReference>
<reference evidence="13 14" key="1">
    <citation type="submission" date="2021-10" db="EMBL/GenBank/DDBJ databases">
        <title>Anaerobic single-cell dispensing facilitates the cultivation of human gut bacteria.</title>
        <authorList>
            <person name="Afrizal A."/>
        </authorList>
    </citation>
    <scope>NUCLEOTIDE SEQUENCE [LARGE SCALE GENOMIC DNA]</scope>
    <source>
        <strain evidence="13 14">CLA-AA-H224</strain>
    </source>
</reference>
<dbReference type="PROSITE" id="PS00787">
    <property type="entry name" value="CHORISMATE_SYNTHASE_1"/>
    <property type="match status" value="1"/>
</dbReference>
<dbReference type="Pfam" id="PF01264">
    <property type="entry name" value="Chorismate_synt"/>
    <property type="match status" value="1"/>
</dbReference>
<dbReference type="PANTHER" id="PTHR21085:SF0">
    <property type="entry name" value="CHORISMATE SYNTHASE"/>
    <property type="match status" value="1"/>
</dbReference>
<dbReference type="CDD" id="cd07304">
    <property type="entry name" value="Chorismate_synthase"/>
    <property type="match status" value="1"/>
</dbReference>
<comment type="cofactor">
    <cofactor evidence="11 12">
        <name>FMNH2</name>
        <dbReference type="ChEBI" id="CHEBI:57618"/>
    </cofactor>
    <text evidence="11 12">Reduced FMN (FMNH(2)).</text>
</comment>
<dbReference type="FunFam" id="3.60.150.10:FF:000002">
    <property type="entry name" value="Chorismate synthase"/>
    <property type="match status" value="1"/>
</dbReference>
<dbReference type="GO" id="GO:0009423">
    <property type="term" value="P:chorismate biosynthetic process"/>
    <property type="evidence" value="ECO:0007669"/>
    <property type="project" value="UniProtKB-UniRule"/>
</dbReference>
<evidence type="ECO:0000256" key="6">
    <source>
        <dbReference type="ARBA" id="ARBA00022643"/>
    </source>
</evidence>
<evidence type="ECO:0000313" key="14">
    <source>
        <dbReference type="Proteomes" id="UP001198200"/>
    </source>
</evidence>
<comment type="caution">
    <text evidence="11">Lacks conserved residue(s) required for the propagation of feature annotation.</text>
</comment>
<feature type="binding site" evidence="11">
    <location>
        <begin position="297"/>
        <end position="301"/>
    </location>
    <ligand>
        <name>FMN</name>
        <dbReference type="ChEBI" id="CHEBI:58210"/>
    </ligand>
</feature>
<evidence type="ECO:0000256" key="9">
    <source>
        <dbReference type="ARBA" id="ARBA00023141"/>
    </source>
</evidence>
<keyword evidence="4 11" id="KW-0028">Amino-acid biosynthesis</keyword>
<dbReference type="GO" id="GO:0005829">
    <property type="term" value="C:cytosol"/>
    <property type="evidence" value="ECO:0007669"/>
    <property type="project" value="TreeGrafter"/>
</dbReference>
<feature type="binding site" evidence="11">
    <location>
        <position position="48"/>
    </location>
    <ligand>
        <name>NADP(+)</name>
        <dbReference type="ChEBI" id="CHEBI:58349"/>
    </ligand>
</feature>
<name>A0AAE3E0S5_9FIRM</name>
<dbReference type="HAMAP" id="MF_00300">
    <property type="entry name" value="Chorismate_synth"/>
    <property type="match status" value="1"/>
</dbReference>
<evidence type="ECO:0000313" key="13">
    <source>
        <dbReference type="EMBL" id="MCC2220098.1"/>
    </source>
</evidence>
<evidence type="ECO:0000256" key="3">
    <source>
        <dbReference type="ARBA" id="ARBA00013036"/>
    </source>
</evidence>
<dbReference type="SUPFAM" id="SSF103263">
    <property type="entry name" value="Chorismate synthase, AroC"/>
    <property type="match status" value="1"/>
</dbReference>
<keyword evidence="6 11" id="KW-0288">FMN</keyword>
<dbReference type="Gene3D" id="3.60.150.10">
    <property type="entry name" value="Chorismate synthase AroC"/>
    <property type="match status" value="1"/>
</dbReference>
<evidence type="ECO:0000256" key="8">
    <source>
        <dbReference type="ARBA" id="ARBA00022857"/>
    </source>
</evidence>
<comment type="function">
    <text evidence="11">Catalyzes the anti-1,4-elimination of the C-3 phosphate and the C-6 proR hydrogen from 5-enolpyruvylshikimate-3-phosphate (EPSP) to yield chorismate, which is the branch point compound that serves as the starting substrate for the three terminal pathways of aromatic amino acid biosynthesis. This reaction introduces a second double bond into the aromatic ring system.</text>
</comment>
<comment type="pathway">
    <text evidence="1 11 12">Metabolic intermediate biosynthesis; chorismate biosynthesis; chorismate from D-erythrose 4-phosphate and phosphoenolpyruvate: step 7/7.</text>
</comment>
<comment type="subunit">
    <text evidence="11">Homotetramer.</text>
</comment>
<dbReference type="GO" id="GO:0004107">
    <property type="term" value="F:chorismate synthase activity"/>
    <property type="evidence" value="ECO:0007669"/>
    <property type="project" value="UniProtKB-UniRule"/>
</dbReference>
<dbReference type="InterPro" id="IPR000453">
    <property type="entry name" value="Chorismate_synth"/>
</dbReference>
<dbReference type="GO" id="GO:0009073">
    <property type="term" value="P:aromatic amino acid family biosynthetic process"/>
    <property type="evidence" value="ECO:0007669"/>
    <property type="project" value="UniProtKB-KW"/>
</dbReference>
<dbReference type="GO" id="GO:0010181">
    <property type="term" value="F:FMN binding"/>
    <property type="evidence" value="ECO:0007669"/>
    <property type="project" value="TreeGrafter"/>
</dbReference>
<proteinExistence type="inferred from homology"/>
<keyword evidence="8 11" id="KW-0521">NADP</keyword>
<organism evidence="13 14">
    <name type="scientific">Anthropogastromicrobium aceti</name>
    <dbReference type="NCBI Taxonomy" id="2981768"/>
    <lineage>
        <taxon>Bacteria</taxon>
        <taxon>Bacillati</taxon>
        <taxon>Bacillota</taxon>
        <taxon>Clostridia</taxon>
        <taxon>Lachnospirales</taxon>
        <taxon>Lachnospiraceae</taxon>
        <taxon>Anthropogastromicrobium</taxon>
    </lineage>
</organism>
<evidence type="ECO:0000256" key="2">
    <source>
        <dbReference type="ARBA" id="ARBA00008014"/>
    </source>
</evidence>
<keyword evidence="14" id="KW-1185">Reference proteome</keyword>
<dbReference type="InterPro" id="IPR035904">
    <property type="entry name" value="Chorismate_synth_AroC_sf"/>
</dbReference>
<accession>A0AAE3E0S5</accession>
<dbReference type="PANTHER" id="PTHR21085">
    <property type="entry name" value="CHORISMATE SYNTHASE"/>
    <property type="match status" value="1"/>
</dbReference>
<comment type="caution">
    <text evidence="13">The sequence shown here is derived from an EMBL/GenBank/DDBJ whole genome shotgun (WGS) entry which is preliminary data.</text>
</comment>
<dbReference type="PROSITE" id="PS00788">
    <property type="entry name" value="CHORISMATE_SYNTHASE_2"/>
    <property type="match status" value="1"/>
</dbReference>
<dbReference type="NCBIfam" id="NF003793">
    <property type="entry name" value="PRK05382.1"/>
    <property type="match status" value="1"/>
</dbReference>
<evidence type="ECO:0000256" key="12">
    <source>
        <dbReference type="RuleBase" id="RU000605"/>
    </source>
</evidence>
<keyword evidence="10 11" id="KW-0456">Lyase</keyword>
<dbReference type="RefSeq" id="WP_308730799.1">
    <property type="nucleotide sequence ID" value="NZ_JAJEQN010000001.1"/>
</dbReference>
<dbReference type="EC" id="4.2.3.5" evidence="3 11"/>
<comment type="catalytic activity">
    <reaction evidence="11 12">
        <text>5-O-(1-carboxyvinyl)-3-phosphoshikimate = chorismate + phosphate</text>
        <dbReference type="Rhea" id="RHEA:21020"/>
        <dbReference type="ChEBI" id="CHEBI:29748"/>
        <dbReference type="ChEBI" id="CHEBI:43474"/>
        <dbReference type="ChEBI" id="CHEBI:57701"/>
        <dbReference type="EC" id="4.2.3.5"/>
    </reaction>
</comment>
<evidence type="ECO:0000256" key="5">
    <source>
        <dbReference type="ARBA" id="ARBA00022630"/>
    </source>
</evidence>
<gene>
    <name evidence="11 13" type="primary">aroC</name>
    <name evidence="13" type="ORF">LKD48_00345</name>
</gene>
<keyword evidence="9 11" id="KW-0057">Aromatic amino acid biosynthesis</keyword>
<comment type="similarity">
    <text evidence="2 11 12">Belongs to the chorismate synthase family.</text>
</comment>
<evidence type="ECO:0000256" key="11">
    <source>
        <dbReference type="HAMAP-Rule" id="MF_00300"/>
    </source>
</evidence>